<name>F4S2I7_MELLP</name>
<organism evidence="3">
    <name type="scientific">Melampsora larici-populina (strain 98AG31 / pathotype 3-4-7)</name>
    <name type="common">Poplar leaf rust fungus</name>
    <dbReference type="NCBI Taxonomy" id="747676"/>
    <lineage>
        <taxon>Eukaryota</taxon>
        <taxon>Fungi</taxon>
        <taxon>Dikarya</taxon>
        <taxon>Basidiomycota</taxon>
        <taxon>Pucciniomycotina</taxon>
        <taxon>Pucciniomycetes</taxon>
        <taxon>Pucciniales</taxon>
        <taxon>Melampsoraceae</taxon>
        <taxon>Melampsora</taxon>
    </lineage>
</organism>
<evidence type="ECO:0000313" key="2">
    <source>
        <dbReference type="EMBL" id="EGG01186.1"/>
    </source>
</evidence>
<dbReference type="VEuPathDB" id="FungiDB:MELLADRAFT_111249"/>
<proteinExistence type="predicted"/>
<keyword evidence="3" id="KW-1185">Reference proteome</keyword>
<gene>
    <name evidence="2" type="ORF">MELLADRAFT_111249</name>
</gene>
<dbReference type="HOGENOM" id="CLU_030672_3_1_1"/>
<dbReference type="InParanoid" id="F4S2I7"/>
<evidence type="ECO:0000256" key="1">
    <source>
        <dbReference type="SAM" id="MobiDB-lite"/>
    </source>
</evidence>
<protein>
    <submittedName>
        <fullName evidence="2">Uncharacterized protein</fullName>
    </submittedName>
</protein>
<dbReference type="KEGG" id="mlr:MELLADRAFT_111249"/>
<dbReference type="RefSeq" id="XP_007415536.1">
    <property type="nucleotide sequence ID" value="XM_007415474.1"/>
</dbReference>
<sequence>MDIGFTPYFDKNLKELRGPIPLTIFNKQWQDLANSYHVEKRVKTNNLNKDITPYTGYPYPHEMTQTYASWNVNYRNFVLVLRNVYNFKTFANWAEIHQSNVEFYHERDNWMTDFWYNIKMRWNAFAFWVLQGKTNAPPDISQRREDIPAICFAETRRLDEASFTDNPYAKGGTRFGYDWTTGLPRSQTTLLQVPQTTILVTIITTQTTTTTNKPDLGHRSKSGYNGRNFDPKYAAKKAAAAKPPTGNGNT</sequence>
<reference evidence="3" key="1">
    <citation type="journal article" date="2011" name="Proc. Natl. Acad. Sci. U.S.A.">
        <title>Obligate biotrophy features unraveled by the genomic analysis of rust fungi.</title>
        <authorList>
            <person name="Duplessis S."/>
            <person name="Cuomo C.A."/>
            <person name="Lin Y.-C."/>
            <person name="Aerts A."/>
            <person name="Tisserant E."/>
            <person name="Veneault-Fourrey C."/>
            <person name="Joly D.L."/>
            <person name="Hacquard S."/>
            <person name="Amselem J."/>
            <person name="Cantarel B.L."/>
            <person name="Chiu R."/>
            <person name="Coutinho P.M."/>
            <person name="Feau N."/>
            <person name="Field M."/>
            <person name="Frey P."/>
            <person name="Gelhaye E."/>
            <person name="Goldberg J."/>
            <person name="Grabherr M.G."/>
            <person name="Kodira C.D."/>
            <person name="Kohler A."/>
            <person name="Kuees U."/>
            <person name="Lindquist E.A."/>
            <person name="Lucas S.M."/>
            <person name="Mago R."/>
            <person name="Mauceli E."/>
            <person name="Morin E."/>
            <person name="Murat C."/>
            <person name="Pangilinan J.L."/>
            <person name="Park R."/>
            <person name="Pearson M."/>
            <person name="Quesneville H."/>
            <person name="Rouhier N."/>
            <person name="Sakthikumar S."/>
            <person name="Salamov A.A."/>
            <person name="Schmutz J."/>
            <person name="Selles B."/>
            <person name="Shapiro H."/>
            <person name="Tanguay P."/>
            <person name="Tuskan G.A."/>
            <person name="Henrissat B."/>
            <person name="Van de Peer Y."/>
            <person name="Rouze P."/>
            <person name="Ellis J.G."/>
            <person name="Dodds P.N."/>
            <person name="Schein J.E."/>
            <person name="Zhong S."/>
            <person name="Hamelin R.C."/>
            <person name="Grigoriev I.V."/>
            <person name="Szabo L.J."/>
            <person name="Martin F."/>
        </authorList>
    </citation>
    <scope>NUCLEOTIDE SEQUENCE [LARGE SCALE GENOMIC DNA]</scope>
    <source>
        <strain evidence="3">98AG31 / pathotype 3-4-7</strain>
    </source>
</reference>
<evidence type="ECO:0000313" key="3">
    <source>
        <dbReference type="Proteomes" id="UP000001072"/>
    </source>
</evidence>
<dbReference type="GeneID" id="18924325"/>
<feature type="region of interest" description="Disordered" evidence="1">
    <location>
        <begin position="209"/>
        <end position="250"/>
    </location>
</feature>
<dbReference type="Proteomes" id="UP000001072">
    <property type="component" value="Unassembled WGS sequence"/>
</dbReference>
<accession>F4S2I7</accession>
<dbReference type="OrthoDB" id="2507050at2759"/>
<dbReference type="EMBL" id="GL883140">
    <property type="protein sequence ID" value="EGG01186.1"/>
    <property type="molecule type" value="Genomic_DNA"/>
</dbReference>
<dbReference type="AlphaFoldDB" id="F4S2I7"/>